<name>A0AAN9IGN5_CROPI</name>
<dbReference type="SUPFAM" id="SSF51905">
    <property type="entry name" value="FAD/NAD(P)-binding domain"/>
    <property type="match status" value="1"/>
</dbReference>
<keyword evidence="2" id="KW-1185">Reference proteome</keyword>
<evidence type="ECO:0000313" key="1">
    <source>
        <dbReference type="EMBL" id="KAK7276535.1"/>
    </source>
</evidence>
<dbReference type="Proteomes" id="UP001372338">
    <property type="component" value="Unassembled WGS sequence"/>
</dbReference>
<proteinExistence type="predicted"/>
<dbReference type="AlphaFoldDB" id="A0AAN9IGN5"/>
<sequence length="198" mass="21791">MLSLQLQPINGISQFPQNKICGRRRALIWRTQAVPSRTQRIMESVSVSGGEVGGAGGAYSYEALKRLDQLWSSICSTQEVVQKPQQVVSTIPSLYSTSDVADKAEGSYDVLVCGGTLGIFIATALIARGLRVAIVERNVLKGRDQEWNISRKELLELVEVGILEEDDIERVTSAKFNPVIPKLLQFSCQSLCSKNHLN</sequence>
<dbReference type="PANTHER" id="PTHR32098:SF5">
    <property type="entry name" value="LYCOPENE BETA_EPSILON CYCLASE PROTEIN"/>
    <property type="match status" value="1"/>
</dbReference>
<gene>
    <name evidence="1" type="ORF">RIF29_17676</name>
</gene>
<reference evidence="1 2" key="1">
    <citation type="submission" date="2024-01" db="EMBL/GenBank/DDBJ databases">
        <title>The genomes of 5 underutilized Papilionoideae crops provide insights into root nodulation and disease resistanc.</title>
        <authorList>
            <person name="Yuan L."/>
        </authorList>
    </citation>
    <scope>NUCLEOTIDE SEQUENCE [LARGE SCALE GENOMIC DNA]</scope>
    <source>
        <strain evidence="1">ZHUSHIDOU_FW_LH</strain>
        <tissue evidence="1">Leaf</tissue>
    </source>
</reference>
<organism evidence="1 2">
    <name type="scientific">Crotalaria pallida</name>
    <name type="common">Smooth rattlebox</name>
    <name type="synonym">Crotalaria striata</name>
    <dbReference type="NCBI Taxonomy" id="3830"/>
    <lineage>
        <taxon>Eukaryota</taxon>
        <taxon>Viridiplantae</taxon>
        <taxon>Streptophyta</taxon>
        <taxon>Embryophyta</taxon>
        <taxon>Tracheophyta</taxon>
        <taxon>Spermatophyta</taxon>
        <taxon>Magnoliopsida</taxon>
        <taxon>eudicotyledons</taxon>
        <taxon>Gunneridae</taxon>
        <taxon>Pentapetalae</taxon>
        <taxon>rosids</taxon>
        <taxon>fabids</taxon>
        <taxon>Fabales</taxon>
        <taxon>Fabaceae</taxon>
        <taxon>Papilionoideae</taxon>
        <taxon>50 kb inversion clade</taxon>
        <taxon>genistoids sensu lato</taxon>
        <taxon>core genistoids</taxon>
        <taxon>Crotalarieae</taxon>
        <taxon>Crotalaria</taxon>
    </lineage>
</organism>
<dbReference type="InterPro" id="IPR036188">
    <property type="entry name" value="FAD/NAD-bd_sf"/>
</dbReference>
<comment type="caution">
    <text evidence="1">The sequence shown here is derived from an EMBL/GenBank/DDBJ whole genome shotgun (WGS) entry which is preliminary data.</text>
</comment>
<evidence type="ECO:0000313" key="2">
    <source>
        <dbReference type="Proteomes" id="UP001372338"/>
    </source>
</evidence>
<accession>A0AAN9IGN5</accession>
<dbReference type="EMBL" id="JAYWIO010000003">
    <property type="protein sequence ID" value="KAK7276535.1"/>
    <property type="molecule type" value="Genomic_DNA"/>
</dbReference>
<protein>
    <submittedName>
        <fullName evidence="1">Uncharacterized protein</fullName>
    </submittedName>
</protein>
<dbReference type="PANTHER" id="PTHR32098">
    <property type="entry name" value="LYCOPENE BETA/EPSILON CYCLASE PROTEIN"/>
    <property type="match status" value="1"/>
</dbReference>